<dbReference type="RefSeq" id="WP_190573041.1">
    <property type="nucleotide sequence ID" value="NZ_JACJQL010000137.1"/>
</dbReference>
<protein>
    <submittedName>
        <fullName evidence="1">Uncharacterized protein</fullName>
    </submittedName>
</protein>
<keyword evidence="2" id="KW-1185">Reference proteome</keyword>
<name>A0ABR8BQ86_9NOSO</name>
<dbReference type="EMBL" id="JACJQL010000137">
    <property type="protein sequence ID" value="MBD2255834.1"/>
    <property type="molecule type" value="Genomic_DNA"/>
</dbReference>
<evidence type="ECO:0000313" key="1">
    <source>
        <dbReference type="EMBL" id="MBD2255834.1"/>
    </source>
</evidence>
<dbReference type="Proteomes" id="UP000621307">
    <property type="component" value="Unassembled WGS sequence"/>
</dbReference>
<evidence type="ECO:0000313" key="2">
    <source>
        <dbReference type="Proteomes" id="UP000621307"/>
    </source>
</evidence>
<comment type="caution">
    <text evidence="1">The sequence shown here is derived from an EMBL/GenBank/DDBJ whole genome shotgun (WGS) entry which is preliminary data.</text>
</comment>
<reference evidence="1 2" key="1">
    <citation type="journal article" date="2020" name="ISME J.">
        <title>Comparative genomics reveals insights into cyanobacterial evolution and habitat adaptation.</title>
        <authorList>
            <person name="Chen M.Y."/>
            <person name="Teng W.K."/>
            <person name="Zhao L."/>
            <person name="Hu C.X."/>
            <person name="Zhou Y.K."/>
            <person name="Han B.P."/>
            <person name="Song L.R."/>
            <person name="Shu W.S."/>
        </authorList>
    </citation>
    <scope>NUCLEOTIDE SEQUENCE [LARGE SCALE GENOMIC DNA]</scope>
    <source>
        <strain evidence="1 2">FACHB-3921</strain>
    </source>
</reference>
<sequence length="67" mass="7466">MASLLSERSEVCRRQKTRLASSPNFGKGAESLCRSRRSREADSILQRGKEYNNGVAVIVHNEALGKF</sequence>
<gene>
    <name evidence="1" type="ORF">H6G14_32190</name>
</gene>
<proteinExistence type="predicted"/>
<organism evidence="1 2">
    <name type="scientific">Nostoc parmelioides FACHB-3921</name>
    <dbReference type="NCBI Taxonomy" id="2692909"/>
    <lineage>
        <taxon>Bacteria</taxon>
        <taxon>Bacillati</taxon>
        <taxon>Cyanobacteriota</taxon>
        <taxon>Cyanophyceae</taxon>
        <taxon>Nostocales</taxon>
        <taxon>Nostocaceae</taxon>
        <taxon>Nostoc</taxon>
    </lineage>
</organism>
<accession>A0ABR8BQ86</accession>